<dbReference type="GO" id="GO:0005739">
    <property type="term" value="C:mitochondrion"/>
    <property type="evidence" value="ECO:0007669"/>
    <property type="project" value="GOC"/>
</dbReference>
<name>A0A023FKA5_AMBCJ</name>
<evidence type="ECO:0000256" key="1">
    <source>
        <dbReference type="ARBA" id="ARBA00009915"/>
    </source>
</evidence>
<comment type="similarity">
    <text evidence="1 6">Belongs to the peptidase M76 family.</text>
</comment>
<dbReference type="GO" id="GO:0004222">
    <property type="term" value="F:metalloendopeptidase activity"/>
    <property type="evidence" value="ECO:0007669"/>
    <property type="project" value="InterPro"/>
</dbReference>
<dbReference type="GO" id="GO:0033615">
    <property type="term" value="P:mitochondrial proton-transporting ATP synthase complex assembly"/>
    <property type="evidence" value="ECO:0007669"/>
    <property type="project" value="TreeGrafter"/>
</dbReference>
<dbReference type="PANTHER" id="PTHR21711">
    <property type="entry name" value="MITOCHONDRIAL INNER MEMBRANE PROTEASE"/>
    <property type="match status" value="1"/>
</dbReference>
<dbReference type="EC" id="3.4.24.-" evidence="6"/>
<evidence type="ECO:0000256" key="5">
    <source>
        <dbReference type="ARBA" id="ARBA00023049"/>
    </source>
</evidence>
<keyword evidence="2 6" id="KW-0645">Protease</keyword>
<keyword evidence="3 6" id="KW-0479">Metal-binding</keyword>
<dbReference type="EMBL" id="GBBK01003404">
    <property type="protein sequence ID" value="JAC21078.1"/>
    <property type="molecule type" value="mRNA"/>
</dbReference>
<dbReference type="GO" id="GO:0046872">
    <property type="term" value="F:metal ion binding"/>
    <property type="evidence" value="ECO:0007669"/>
    <property type="project" value="UniProtKB-KW"/>
</dbReference>
<evidence type="ECO:0000256" key="3">
    <source>
        <dbReference type="ARBA" id="ARBA00022723"/>
    </source>
</evidence>
<accession>A0A023FKA5</accession>
<feature type="region of interest" description="Disordered" evidence="7">
    <location>
        <begin position="1"/>
        <end position="33"/>
    </location>
</feature>
<evidence type="ECO:0000256" key="4">
    <source>
        <dbReference type="ARBA" id="ARBA00022801"/>
    </source>
</evidence>
<evidence type="ECO:0000313" key="8">
    <source>
        <dbReference type="EMBL" id="JAC21078.1"/>
    </source>
</evidence>
<dbReference type="GO" id="GO:0034982">
    <property type="term" value="P:mitochondrial protein processing"/>
    <property type="evidence" value="ECO:0007669"/>
    <property type="project" value="TreeGrafter"/>
</dbReference>
<sequence>MSAAQETPKQSDDAKTDAEPEQDYGFKNYPERRGGKMQESWAKIAFFGEGRESFDNIRCEKNVLKLINESPLVKLMISAIKSAGCDIDIRRNICCEPCEGLVTGGFDSEYNQVVVCQNKTRSKGVIQGVLAHELMHMFDYCRANMDFKNMDHLACTEIRAANLFHCSFMSAFVQGSASPINIAKTHAECVKKKAVNSIVTARGVSEEVARDAVDRVFDKCYNDLEPVGRRLRRNSPHMQWAYRERYHYGYDI</sequence>
<evidence type="ECO:0000256" key="6">
    <source>
        <dbReference type="RuleBase" id="RU364057"/>
    </source>
</evidence>
<dbReference type="Pfam" id="PF09768">
    <property type="entry name" value="Peptidase_M76"/>
    <property type="match status" value="1"/>
</dbReference>
<evidence type="ECO:0000256" key="2">
    <source>
        <dbReference type="ARBA" id="ARBA00022670"/>
    </source>
</evidence>
<keyword evidence="4 6" id="KW-0378">Hydrolase</keyword>
<protein>
    <recommendedName>
        <fullName evidence="6">Mitochondrial inner membrane protease ATP23</fullName>
        <ecNumber evidence="6">3.4.24.-</ecNumber>
    </recommendedName>
</protein>
<reference evidence="8" key="1">
    <citation type="submission" date="2014-03" db="EMBL/GenBank/DDBJ databases">
        <title>The sialotranscriptome of Amblyomma triste, Amblyomma parvum and Amblyomma cajennense ticks, uncovered by 454-based RNA-seq.</title>
        <authorList>
            <person name="Garcia G.R."/>
            <person name="Gardinassi L.G."/>
            <person name="Ribeiro J.M."/>
            <person name="Anatriello E."/>
            <person name="Ferreira B.R."/>
            <person name="Moreira H.N."/>
            <person name="Mafra C."/>
            <person name="Olegario M.M."/>
            <person name="Szabo P.J."/>
            <person name="Miranda-Santos I.K."/>
            <person name="Maruyama S.R."/>
        </authorList>
    </citation>
    <scope>NUCLEOTIDE SEQUENCE</scope>
    <source>
        <strain evidence="8">Uberlandia</strain>
        <tissue evidence="8">Salivary glands</tissue>
    </source>
</reference>
<dbReference type="AlphaFoldDB" id="A0A023FKA5"/>
<evidence type="ECO:0000256" key="7">
    <source>
        <dbReference type="SAM" id="MobiDB-lite"/>
    </source>
</evidence>
<feature type="compositionally biased region" description="Basic and acidic residues" evidence="7">
    <location>
        <begin position="9"/>
        <end position="18"/>
    </location>
</feature>
<keyword evidence="5 6" id="KW-0482">Metalloprotease</keyword>
<dbReference type="PANTHER" id="PTHR21711:SF0">
    <property type="entry name" value="MITOCHONDRIAL INNER MEMBRANE PROTEASE ATP23 HOMOLOG"/>
    <property type="match status" value="1"/>
</dbReference>
<organism evidence="8">
    <name type="scientific">Amblyomma cajennense</name>
    <name type="common">Cayenne tick</name>
    <name type="synonym">Acarus cajennensis</name>
    <dbReference type="NCBI Taxonomy" id="34607"/>
    <lineage>
        <taxon>Eukaryota</taxon>
        <taxon>Metazoa</taxon>
        <taxon>Ecdysozoa</taxon>
        <taxon>Arthropoda</taxon>
        <taxon>Chelicerata</taxon>
        <taxon>Arachnida</taxon>
        <taxon>Acari</taxon>
        <taxon>Parasitiformes</taxon>
        <taxon>Ixodida</taxon>
        <taxon>Ixodoidea</taxon>
        <taxon>Ixodidae</taxon>
        <taxon>Amblyomminae</taxon>
        <taxon>Amblyomma</taxon>
    </lineage>
</organism>
<proteinExistence type="evidence at transcript level"/>
<dbReference type="InterPro" id="IPR019165">
    <property type="entry name" value="Peptidase_M76_ATP23"/>
</dbReference>